<evidence type="ECO:0000313" key="1">
    <source>
        <dbReference type="EMBL" id="GJT93934.1"/>
    </source>
</evidence>
<sequence>MDLDFATDENLRELSGEEAWETIKNFAQGKKEWDNPPNILFEQEIENLKVHAKRLFGNENVWVEMHRNIAWDKVIFDEKKLEVLWSSIRDFLDAI</sequence>
<proteinExistence type="predicted"/>
<keyword evidence="2" id="KW-1185">Reference proteome</keyword>
<reference evidence="1" key="2">
    <citation type="submission" date="2022-01" db="EMBL/GenBank/DDBJ databases">
        <authorList>
            <person name="Yamashiro T."/>
            <person name="Shiraishi A."/>
            <person name="Satake H."/>
            <person name="Nakayama K."/>
        </authorList>
    </citation>
    <scope>NUCLEOTIDE SEQUENCE</scope>
</reference>
<protein>
    <submittedName>
        <fullName evidence="1">Uncharacterized protein</fullName>
    </submittedName>
</protein>
<accession>A0ABQ5I2A5</accession>
<gene>
    <name evidence="1" type="ORF">Tco_1082779</name>
</gene>
<reference evidence="1" key="1">
    <citation type="journal article" date="2022" name="Int. J. Mol. Sci.">
        <title>Draft Genome of Tanacetum Coccineum: Genomic Comparison of Closely Related Tanacetum-Family Plants.</title>
        <authorList>
            <person name="Yamashiro T."/>
            <person name="Shiraishi A."/>
            <person name="Nakayama K."/>
            <person name="Satake H."/>
        </authorList>
    </citation>
    <scope>NUCLEOTIDE SEQUENCE</scope>
</reference>
<comment type="caution">
    <text evidence="1">The sequence shown here is derived from an EMBL/GenBank/DDBJ whole genome shotgun (WGS) entry which is preliminary data.</text>
</comment>
<evidence type="ECO:0000313" key="2">
    <source>
        <dbReference type="Proteomes" id="UP001151760"/>
    </source>
</evidence>
<name>A0ABQ5I2A5_9ASTR</name>
<dbReference type="Proteomes" id="UP001151760">
    <property type="component" value="Unassembled WGS sequence"/>
</dbReference>
<organism evidence="1 2">
    <name type="scientific">Tanacetum coccineum</name>
    <dbReference type="NCBI Taxonomy" id="301880"/>
    <lineage>
        <taxon>Eukaryota</taxon>
        <taxon>Viridiplantae</taxon>
        <taxon>Streptophyta</taxon>
        <taxon>Embryophyta</taxon>
        <taxon>Tracheophyta</taxon>
        <taxon>Spermatophyta</taxon>
        <taxon>Magnoliopsida</taxon>
        <taxon>eudicotyledons</taxon>
        <taxon>Gunneridae</taxon>
        <taxon>Pentapetalae</taxon>
        <taxon>asterids</taxon>
        <taxon>campanulids</taxon>
        <taxon>Asterales</taxon>
        <taxon>Asteraceae</taxon>
        <taxon>Asteroideae</taxon>
        <taxon>Anthemideae</taxon>
        <taxon>Anthemidinae</taxon>
        <taxon>Tanacetum</taxon>
    </lineage>
</organism>
<dbReference type="EMBL" id="BQNB010020250">
    <property type="protein sequence ID" value="GJT93934.1"/>
    <property type="molecule type" value="Genomic_DNA"/>
</dbReference>